<dbReference type="InParanoid" id="A0A0C3GH48"/>
<gene>
    <name evidence="1" type="ORF">PILCRDRAFT_84749</name>
</gene>
<sequence length="227" mass="25671">MHDGLLPQTPYIHDPGNGPRVRDTRAFLTSFFAQPPSLEDPLCAEFAQQEVCQMLYTVLPEETALILWYNKSRATGRICPACQRLYRLGDILPDHIQDEHACIEERRSVELAREQEISGLCSPVCFILASFNYPGAIKSTWGRMADELSSQTWDLLNSPGEGHSDRGLGMLLKMTRLEDLGLGQLCLPDIDFDSGYDSDPSQVHSHSQSLDRERGWQNRIQLTRYTS</sequence>
<proteinExistence type="predicted"/>
<dbReference type="Proteomes" id="UP000054166">
    <property type="component" value="Unassembled WGS sequence"/>
</dbReference>
<dbReference type="HOGENOM" id="CLU_046011_1_0_1"/>
<accession>A0A0C3GH48</accession>
<protein>
    <submittedName>
        <fullName evidence="1">Uncharacterized protein</fullName>
    </submittedName>
</protein>
<dbReference type="AlphaFoldDB" id="A0A0C3GH48"/>
<reference evidence="1 2" key="1">
    <citation type="submission" date="2014-04" db="EMBL/GenBank/DDBJ databases">
        <authorList>
            <consortium name="DOE Joint Genome Institute"/>
            <person name="Kuo A."/>
            <person name="Tarkka M."/>
            <person name="Buscot F."/>
            <person name="Kohler A."/>
            <person name="Nagy L.G."/>
            <person name="Floudas D."/>
            <person name="Copeland A."/>
            <person name="Barry K.W."/>
            <person name="Cichocki N."/>
            <person name="Veneault-Fourrey C."/>
            <person name="LaButti K."/>
            <person name="Lindquist E.A."/>
            <person name="Lipzen A."/>
            <person name="Lundell T."/>
            <person name="Morin E."/>
            <person name="Murat C."/>
            <person name="Sun H."/>
            <person name="Tunlid A."/>
            <person name="Henrissat B."/>
            <person name="Grigoriev I.V."/>
            <person name="Hibbett D.S."/>
            <person name="Martin F."/>
            <person name="Nordberg H.P."/>
            <person name="Cantor M.N."/>
            <person name="Hua S.X."/>
        </authorList>
    </citation>
    <scope>NUCLEOTIDE SEQUENCE [LARGE SCALE GENOMIC DNA]</scope>
    <source>
        <strain evidence="1 2">F 1598</strain>
    </source>
</reference>
<keyword evidence="2" id="KW-1185">Reference proteome</keyword>
<dbReference type="STRING" id="765440.A0A0C3GH48"/>
<name>A0A0C3GH48_PILCF</name>
<evidence type="ECO:0000313" key="1">
    <source>
        <dbReference type="EMBL" id="KIM89946.1"/>
    </source>
</evidence>
<organism evidence="1 2">
    <name type="scientific">Piloderma croceum (strain F 1598)</name>
    <dbReference type="NCBI Taxonomy" id="765440"/>
    <lineage>
        <taxon>Eukaryota</taxon>
        <taxon>Fungi</taxon>
        <taxon>Dikarya</taxon>
        <taxon>Basidiomycota</taxon>
        <taxon>Agaricomycotina</taxon>
        <taxon>Agaricomycetes</taxon>
        <taxon>Agaricomycetidae</taxon>
        <taxon>Atheliales</taxon>
        <taxon>Atheliaceae</taxon>
        <taxon>Piloderma</taxon>
    </lineage>
</organism>
<evidence type="ECO:0000313" key="2">
    <source>
        <dbReference type="Proteomes" id="UP000054166"/>
    </source>
</evidence>
<dbReference type="OrthoDB" id="3153997at2759"/>
<dbReference type="EMBL" id="KN832974">
    <property type="protein sequence ID" value="KIM89946.1"/>
    <property type="molecule type" value="Genomic_DNA"/>
</dbReference>
<reference evidence="2" key="2">
    <citation type="submission" date="2015-01" db="EMBL/GenBank/DDBJ databases">
        <title>Evolutionary Origins and Diversification of the Mycorrhizal Mutualists.</title>
        <authorList>
            <consortium name="DOE Joint Genome Institute"/>
            <consortium name="Mycorrhizal Genomics Consortium"/>
            <person name="Kohler A."/>
            <person name="Kuo A."/>
            <person name="Nagy L.G."/>
            <person name="Floudas D."/>
            <person name="Copeland A."/>
            <person name="Barry K.W."/>
            <person name="Cichocki N."/>
            <person name="Veneault-Fourrey C."/>
            <person name="LaButti K."/>
            <person name="Lindquist E.A."/>
            <person name="Lipzen A."/>
            <person name="Lundell T."/>
            <person name="Morin E."/>
            <person name="Murat C."/>
            <person name="Riley R."/>
            <person name="Ohm R."/>
            <person name="Sun H."/>
            <person name="Tunlid A."/>
            <person name="Henrissat B."/>
            <person name="Grigoriev I.V."/>
            <person name="Hibbett D.S."/>
            <person name="Martin F."/>
        </authorList>
    </citation>
    <scope>NUCLEOTIDE SEQUENCE [LARGE SCALE GENOMIC DNA]</scope>
    <source>
        <strain evidence="2">F 1598</strain>
    </source>
</reference>